<comment type="similarity">
    <text evidence="10">Belongs to the glycosyltransferase 22 family. PIGZ subfamily.</text>
</comment>
<feature type="transmembrane region" description="Helical" evidence="11">
    <location>
        <begin position="131"/>
        <end position="148"/>
    </location>
</feature>
<dbReference type="PANTHER" id="PTHR22760">
    <property type="entry name" value="GLYCOSYLTRANSFERASE"/>
    <property type="match status" value="1"/>
</dbReference>
<evidence type="ECO:0000313" key="13">
    <source>
        <dbReference type="Proteomes" id="UP000267029"/>
    </source>
</evidence>
<feature type="transmembrane region" description="Helical" evidence="11">
    <location>
        <begin position="27"/>
        <end position="46"/>
    </location>
</feature>
<dbReference type="EC" id="2.4.1.-" evidence="11"/>
<dbReference type="GO" id="GO:0000026">
    <property type="term" value="F:alpha-1,2-mannosyltransferase activity"/>
    <property type="evidence" value="ECO:0007669"/>
    <property type="project" value="TreeGrafter"/>
</dbReference>
<gene>
    <name evidence="12" type="ORF">MCOS_LOCUS9607</name>
</gene>
<evidence type="ECO:0000256" key="4">
    <source>
        <dbReference type="ARBA" id="ARBA00022676"/>
    </source>
</evidence>
<dbReference type="EMBL" id="UXSR01005778">
    <property type="protein sequence ID" value="VDD83604.1"/>
    <property type="molecule type" value="Genomic_DNA"/>
</dbReference>
<evidence type="ECO:0000256" key="3">
    <source>
        <dbReference type="ARBA" id="ARBA00022502"/>
    </source>
</evidence>
<dbReference type="STRING" id="53468.A0A0R3UP45"/>
<proteinExistence type="inferred from homology"/>
<keyword evidence="13" id="KW-1185">Reference proteome</keyword>
<evidence type="ECO:0000313" key="14">
    <source>
        <dbReference type="WBParaSite" id="MCU_009317-RA"/>
    </source>
</evidence>
<keyword evidence="4 11" id="KW-0328">Glycosyltransferase</keyword>
<evidence type="ECO:0000256" key="5">
    <source>
        <dbReference type="ARBA" id="ARBA00022679"/>
    </source>
</evidence>
<comment type="subcellular location">
    <subcellularLocation>
        <location evidence="1 11">Endoplasmic reticulum membrane</location>
        <topology evidence="1 11">Multi-pass membrane protein</topology>
    </subcellularLocation>
</comment>
<dbReference type="GO" id="GO:0005789">
    <property type="term" value="C:endoplasmic reticulum membrane"/>
    <property type="evidence" value="ECO:0007669"/>
    <property type="project" value="UniProtKB-SubCell"/>
</dbReference>
<keyword evidence="6 11" id="KW-0812">Transmembrane</keyword>
<name>A0A0R3UP45_MESCO</name>
<dbReference type="WBParaSite" id="MCU_009317-RA">
    <property type="protein sequence ID" value="MCU_009317-RA"/>
    <property type="gene ID" value="MCU_009317"/>
</dbReference>
<accession>A0A0R3UP45</accession>
<evidence type="ECO:0000256" key="6">
    <source>
        <dbReference type="ARBA" id="ARBA00022692"/>
    </source>
</evidence>
<feature type="transmembrane region" description="Helical" evidence="11">
    <location>
        <begin position="160"/>
        <end position="176"/>
    </location>
</feature>
<dbReference type="PANTHER" id="PTHR22760:SF3">
    <property type="entry name" value="GPI MANNOSYLTRANSFERASE 4"/>
    <property type="match status" value="1"/>
</dbReference>
<dbReference type="OrthoDB" id="10066429at2759"/>
<protein>
    <recommendedName>
        <fullName evidence="11">Mannosyltransferase</fullName>
        <ecNumber evidence="11">2.4.1.-</ecNumber>
    </recommendedName>
</protein>
<evidence type="ECO:0000256" key="1">
    <source>
        <dbReference type="ARBA" id="ARBA00004477"/>
    </source>
</evidence>
<reference evidence="12 13" key="1">
    <citation type="submission" date="2018-10" db="EMBL/GenBank/DDBJ databases">
        <authorList>
            <consortium name="Pathogen Informatics"/>
        </authorList>
    </citation>
    <scope>NUCLEOTIDE SEQUENCE [LARGE SCALE GENOMIC DNA]</scope>
</reference>
<dbReference type="Proteomes" id="UP000267029">
    <property type="component" value="Unassembled WGS sequence"/>
</dbReference>
<keyword evidence="9 11" id="KW-0472">Membrane</keyword>
<keyword evidence="7 11" id="KW-0256">Endoplasmic reticulum</keyword>
<evidence type="ECO:0000256" key="7">
    <source>
        <dbReference type="ARBA" id="ARBA00022824"/>
    </source>
</evidence>
<keyword evidence="5" id="KW-0808">Transferase</keyword>
<evidence type="ECO:0000256" key="11">
    <source>
        <dbReference type="RuleBase" id="RU363075"/>
    </source>
</evidence>
<feature type="transmembrane region" description="Helical" evidence="11">
    <location>
        <begin position="386"/>
        <end position="403"/>
    </location>
</feature>
<organism evidence="14">
    <name type="scientific">Mesocestoides corti</name>
    <name type="common">Flatworm</name>
    <dbReference type="NCBI Taxonomy" id="53468"/>
    <lineage>
        <taxon>Eukaryota</taxon>
        <taxon>Metazoa</taxon>
        <taxon>Spiralia</taxon>
        <taxon>Lophotrochozoa</taxon>
        <taxon>Platyhelminthes</taxon>
        <taxon>Cestoda</taxon>
        <taxon>Eucestoda</taxon>
        <taxon>Cyclophyllidea</taxon>
        <taxon>Mesocestoididae</taxon>
        <taxon>Mesocestoides</taxon>
    </lineage>
</organism>
<feature type="transmembrane region" description="Helical" evidence="11">
    <location>
        <begin position="242"/>
        <end position="263"/>
    </location>
</feature>
<evidence type="ECO:0000256" key="10">
    <source>
        <dbReference type="ARBA" id="ARBA00038466"/>
    </source>
</evidence>
<evidence type="ECO:0000256" key="2">
    <source>
        <dbReference type="ARBA" id="ARBA00004687"/>
    </source>
</evidence>
<keyword evidence="3" id="KW-0337">GPI-anchor biosynthesis</keyword>
<dbReference type="AlphaFoldDB" id="A0A0R3UP45"/>
<dbReference type="GO" id="GO:0006506">
    <property type="term" value="P:GPI anchor biosynthetic process"/>
    <property type="evidence" value="ECO:0007669"/>
    <property type="project" value="UniProtKB-KW"/>
</dbReference>
<dbReference type="Pfam" id="PF03901">
    <property type="entry name" value="Glyco_transf_22"/>
    <property type="match status" value="1"/>
</dbReference>
<evidence type="ECO:0000256" key="8">
    <source>
        <dbReference type="ARBA" id="ARBA00022989"/>
    </source>
</evidence>
<evidence type="ECO:0000256" key="9">
    <source>
        <dbReference type="ARBA" id="ARBA00023136"/>
    </source>
</evidence>
<reference evidence="14" key="2">
    <citation type="submission" date="2019-11" db="UniProtKB">
        <authorList>
            <consortium name="WormBaseParasite"/>
        </authorList>
    </citation>
    <scope>IDENTIFICATION</scope>
</reference>
<evidence type="ECO:0000313" key="12">
    <source>
        <dbReference type="EMBL" id="VDD83604.1"/>
    </source>
</evidence>
<comment type="pathway">
    <text evidence="2">Glycolipid biosynthesis; glycosylphosphatidylinositol-anchor biosynthesis.</text>
</comment>
<sequence>MAAAIAGPTEVASKCHQKTTLLTYSHLYWALYALLVSIRFSSVVFLNPGYIHPDEFFQSVELAVDDLYTNSCSLRTWEFEARGHGPVRSRSSIWPFVHLPIQIVDSLFPPQAPTPLSGDNVVKRVLLPPRLVSALLSFILDAFVFHLSSKLRCKRNQLPISLLIYSSMAYGGLVLNTRTLSNVWETIAVCVFCYLSLQTGVFFIVLQAALATWAIFLRPTFPIFVLPFAIRQLLKIPRTFRGLIVVLTGFLTVLMTGTLLAYLDTLYYTGKVPLSLSDLILTPRLFLSYNSADATLGEHGLHPWYHYVLLHWPLILTPVLAVAAFLPPNSKFTAKNSLIHTTWISVVLPTVTLSLIGHKETRFLLPSVPFAVVLAAPRVKHIKCLVVLWVAYQAVLWGLWGFVHQGGLLPFMRSLPPSDAWDVDLNIFYKTYMPPRFPFGAPRSPESHVPLVCQKIAPFDAQCTRVVDFAGRPASELIDFLDCMKVHLAVRTVIRLILPGTVLPLQRPIRDFGRAVEVERFFPHLSTENLPKLCLPQCRIDWDLLSCLNVYWQELQDQLSLHVYKITLF</sequence>
<feature type="transmembrane region" description="Helical" evidence="11">
    <location>
        <begin position="304"/>
        <end position="326"/>
    </location>
</feature>
<dbReference type="InterPro" id="IPR005599">
    <property type="entry name" value="GPI_mannosylTrfase"/>
</dbReference>
<keyword evidence="8 11" id="KW-1133">Transmembrane helix</keyword>